<evidence type="ECO:0000259" key="16">
    <source>
        <dbReference type="PROSITE" id="PS50030"/>
    </source>
</evidence>
<evidence type="ECO:0000256" key="9">
    <source>
        <dbReference type="ARBA" id="ARBA00022807"/>
    </source>
</evidence>
<dbReference type="GO" id="GO:0004843">
    <property type="term" value="F:cysteine-type deubiquitinase activity"/>
    <property type="evidence" value="ECO:0007669"/>
    <property type="project" value="UniProtKB-UniRule"/>
</dbReference>
<evidence type="ECO:0000256" key="11">
    <source>
        <dbReference type="PIRNR" id="PIRNR016308"/>
    </source>
</evidence>
<evidence type="ECO:0000256" key="12">
    <source>
        <dbReference type="PIRSR" id="PIRSR016308-1"/>
    </source>
</evidence>
<dbReference type="EC" id="3.4.19.12" evidence="11 15"/>
<comment type="catalytic activity">
    <reaction evidence="1 11 15">
        <text>Thiol-dependent hydrolysis of ester, thioester, amide, peptide and isopeptide bonds formed by the C-terminal Gly of ubiquitin (a 76-residue protein attached to proteins as an intracellular targeting signal).</text>
        <dbReference type="EC" id="3.4.19.12"/>
    </reaction>
</comment>
<dbReference type="SMART" id="SM00165">
    <property type="entry name" value="UBA"/>
    <property type="match status" value="2"/>
</dbReference>
<name>A0A319EAI5_9EURO</name>
<dbReference type="InterPro" id="IPR015940">
    <property type="entry name" value="UBA"/>
</dbReference>
<feature type="active site" description="Proton acceptor" evidence="12">
    <location>
        <position position="730"/>
    </location>
</feature>
<accession>A0A319EAI5</accession>
<comment type="similarity">
    <text evidence="2 11 15">Belongs to the peptidase C19 family.</text>
</comment>
<dbReference type="InterPro" id="IPR013083">
    <property type="entry name" value="Znf_RING/FYVE/PHD"/>
</dbReference>
<feature type="binding site" evidence="13">
    <location>
        <position position="209"/>
    </location>
    <ligand>
        <name>Zn(2+)</name>
        <dbReference type="ChEBI" id="CHEBI:29105"/>
    </ligand>
</feature>
<keyword evidence="3 11" id="KW-0645">Protease</keyword>
<feature type="binding site" evidence="13">
    <location>
        <position position="176"/>
    </location>
    <ligand>
        <name>Zn(2+)</name>
        <dbReference type="ChEBI" id="CHEBI:29105"/>
    </ligand>
</feature>
<dbReference type="Gene3D" id="3.30.40.10">
    <property type="entry name" value="Zinc/RING finger domain, C3HC4 (zinc finger)"/>
    <property type="match status" value="2"/>
</dbReference>
<dbReference type="Proteomes" id="UP000247810">
    <property type="component" value="Unassembled WGS sequence"/>
</dbReference>
<dbReference type="PANTHER" id="PTHR21646:SF10">
    <property type="entry name" value="UBIQUITIN CARBOXYL-TERMINAL HYDROLASE 14"/>
    <property type="match status" value="1"/>
</dbReference>
<feature type="domain" description="UBP-type" evidence="18">
    <location>
        <begin position="157"/>
        <end position="261"/>
    </location>
</feature>
<dbReference type="AlphaFoldDB" id="A0A319EAI5"/>
<keyword evidence="20" id="KW-1185">Reference proteome</keyword>
<evidence type="ECO:0000313" key="19">
    <source>
        <dbReference type="EMBL" id="PYH97738.1"/>
    </source>
</evidence>
<feature type="domain" description="UBA" evidence="16">
    <location>
        <begin position="583"/>
        <end position="624"/>
    </location>
</feature>
<dbReference type="InterPro" id="IPR001394">
    <property type="entry name" value="Peptidase_C19_UCH"/>
</dbReference>
<dbReference type="FunFam" id="3.30.40.10:FF:000587">
    <property type="entry name" value="Ubiquitin carboxyl-terminal hydrolase"/>
    <property type="match status" value="1"/>
</dbReference>
<dbReference type="SUPFAM" id="SSF46934">
    <property type="entry name" value="UBA-like"/>
    <property type="match status" value="1"/>
</dbReference>
<evidence type="ECO:0000256" key="8">
    <source>
        <dbReference type="ARBA" id="ARBA00022801"/>
    </source>
</evidence>
<dbReference type="PROSITE" id="PS00972">
    <property type="entry name" value="USP_1"/>
    <property type="match status" value="1"/>
</dbReference>
<evidence type="ECO:0000256" key="14">
    <source>
        <dbReference type="PROSITE-ProRule" id="PRU00502"/>
    </source>
</evidence>
<dbReference type="FunFam" id="3.30.40.10:FF:000396">
    <property type="entry name" value="Ubiquitin carboxyl-terminal hydrolase"/>
    <property type="match status" value="1"/>
</dbReference>
<dbReference type="PROSITE" id="PS50235">
    <property type="entry name" value="USP_3"/>
    <property type="match status" value="1"/>
</dbReference>
<dbReference type="GO" id="GO:0016579">
    <property type="term" value="P:protein deubiquitination"/>
    <property type="evidence" value="ECO:0007669"/>
    <property type="project" value="InterPro"/>
</dbReference>
<dbReference type="InterPro" id="IPR018200">
    <property type="entry name" value="USP_CS"/>
</dbReference>
<dbReference type="GO" id="GO:0008270">
    <property type="term" value="F:zinc ion binding"/>
    <property type="evidence" value="ECO:0007669"/>
    <property type="project" value="UniProtKB-UniRule"/>
</dbReference>
<evidence type="ECO:0000256" key="1">
    <source>
        <dbReference type="ARBA" id="ARBA00000707"/>
    </source>
</evidence>
<dbReference type="STRING" id="1448320.A0A319EAI5"/>
<dbReference type="CDD" id="cd02658">
    <property type="entry name" value="Peptidase_C19B"/>
    <property type="match status" value="1"/>
</dbReference>
<keyword evidence="7 11" id="KW-0833">Ubl conjugation pathway</keyword>
<dbReference type="Pfam" id="PF00443">
    <property type="entry name" value="UCH"/>
    <property type="match status" value="1"/>
</dbReference>
<sequence>MACCSHVDYQELKPPTSNQVVYREDCTQCFDTIDGDHGLNVCLSCFNGGCAGDRNHGFLHFERFGHPLALNIKRSLKEVQRDEPPHKISRLAIAAETDEDRYTISKRIVCYSCAQDDIDASSDKLTAVIDGVMTAMTFSKREEVKAWEQEFIPCEHTVCLVQGESRQVESRDLIQCSMCNLKENLWLCLECGNIGCGRSQFGGVGGNSHALAHSDMKSHAVAVKLGSITAEGSADIYCYRCNEERIDPELGTHLAYWGINLAGREKTEKSLMEMQVEHNMKWDFSMTTGDGHELSPVFGPGLTGLANLGNSCYLSSVVQCLFDLPEFRDRYFLPDMEPPFTPKPAEDLETQLRKIADGILSGRYSRPSGDTRAGPDQAEVPHQKGLAPAMFKHLIGRGHDEFSTMRQQDAFEFMLHILKLISLSKHPEGVGNPVESFRFSVQQRLQCFHCGKVRYREDEQDNISLPVPARRLSPDSSSSTPQFETVTLLDCLDAFTSQEVVELSCPSCGSIDGFSKRSSFKTLPQELIINARRFELVNWVPTKLDIPVEVDEEPIDFSSYISSGPNENEDILSDIEPTQSSFKPDQDAMEQLVGMGFPATRSEKALYMTGNSGSEDALNWLFAHMEDPDIDEPLDKVLPSHDKTKDGQDPVKVAQLNEMGIGFDHAKRALAATDGDLNRAIDWVFTHPEDSMDVGSEACETRALGFDSTPARYQLRSIVCHKGSSIHTGHYVAVVRKALPGKGDSWVMFNDEKVVQVDDIQDMKKFAYLYLFTRV</sequence>
<evidence type="ECO:0000256" key="13">
    <source>
        <dbReference type="PIRSR" id="PIRSR016308-3"/>
    </source>
</evidence>
<dbReference type="PROSITE" id="PS50030">
    <property type="entry name" value="UBA"/>
    <property type="match status" value="2"/>
</dbReference>
<evidence type="ECO:0000256" key="15">
    <source>
        <dbReference type="RuleBase" id="RU366025"/>
    </source>
</evidence>
<organism evidence="19 20">
    <name type="scientific">Aspergillus ellipticus CBS 707.79</name>
    <dbReference type="NCBI Taxonomy" id="1448320"/>
    <lineage>
        <taxon>Eukaryota</taxon>
        <taxon>Fungi</taxon>
        <taxon>Dikarya</taxon>
        <taxon>Ascomycota</taxon>
        <taxon>Pezizomycotina</taxon>
        <taxon>Eurotiomycetes</taxon>
        <taxon>Eurotiomycetidae</taxon>
        <taxon>Eurotiales</taxon>
        <taxon>Aspergillaceae</taxon>
        <taxon>Aspergillus</taxon>
        <taxon>Aspergillus subgen. Circumdati</taxon>
    </lineage>
</organism>
<keyword evidence="6 14" id="KW-0863">Zinc-finger</keyword>
<dbReference type="InterPro" id="IPR050185">
    <property type="entry name" value="Ub_carboxyl-term_hydrolase"/>
</dbReference>
<dbReference type="Gene3D" id="3.90.70.10">
    <property type="entry name" value="Cysteine proteinases"/>
    <property type="match status" value="1"/>
</dbReference>
<evidence type="ECO:0000256" key="3">
    <source>
        <dbReference type="ARBA" id="ARBA00022670"/>
    </source>
</evidence>
<evidence type="ECO:0000313" key="20">
    <source>
        <dbReference type="Proteomes" id="UP000247810"/>
    </source>
</evidence>
<dbReference type="Pfam" id="PF17807">
    <property type="entry name" value="zf-UBP_var"/>
    <property type="match status" value="1"/>
</dbReference>
<evidence type="ECO:0000256" key="10">
    <source>
        <dbReference type="ARBA" id="ARBA00022833"/>
    </source>
</evidence>
<feature type="domain" description="USP" evidence="17">
    <location>
        <begin position="303"/>
        <end position="775"/>
    </location>
</feature>
<protein>
    <recommendedName>
        <fullName evidence="11 15">Ubiquitin carboxyl-terminal hydrolase</fullName>
        <ecNumber evidence="11 15">3.4.19.12</ecNumber>
    </recommendedName>
</protein>
<dbReference type="InterPro" id="IPR009060">
    <property type="entry name" value="UBA-like_sf"/>
</dbReference>
<keyword evidence="10 11" id="KW-0862">Zinc</keyword>
<dbReference type="GO" id="GO:0006508">
    <property type="term" value="P:proteolysis"/>
    <property type="evidence" value="ECO:0007669"/>
    <property type="project" value="UniProtKB-KW"/>
</dbReference>
<dbReference type="CDD" id="cd14385">
    <property type="entry name" value="UBA1_spUBP14_like"/>
    <property type="match status" value="1"/>
</dbReference>
<feature type="binding site" evidence="13">
    <location>
        <position position="179"/>
    </location>
    <ligand>
        <name>Zn(2+)</name>
        <dbReference type="ChEBI" id="CHEBI:29105"/>
    </ligand>
</feature>
<feature type="binding site" evidence="13">
    <location>
        <position position="196"/>
    </location>
    <ligand>
        <name>Zn(2+)</name>
        <dbReference type="ChEBI" id="CHEBI:29105"/>
    </ligand>
</feature>
<dbReference type="InterPro" id="IPR016652">
    <property type="entry name" value="Ubiquitinyl_hydrolase"/>
</dbReference>
<dbReference type="PIRSF" id="PIRSF016308">
    <property type="entry name" value="UBP"/>
    <property type="match status" value="1"/>
</dbReference>
<dbReference type="VEuPathDB" id="FungiDB:BO71DRAFT_395870"/>
<gene>
    <name evidence="19" type="ORF">BO71DRAFT_395870</name>
</gene>
<dbReference type="SUPFAM" id="SSF57850">
    <property type="entry name" value="RING/U-box"/>
    <property type="match status" value="2"/>
</dbReference>
<keyword evidence="4 11" id="KW-0479">Metal-binding</keyword>
<evidence type="ECO:0000256" key="2">
    <source>
        <dbReference type="ARBA" id="ARBA00009085"/>
    </source>
</evidence>
<dbReference type="EMBL" id="KZ825820">
    <property type="protein sequence ID" value="PYH97738.1"/>
    <property type="molecule type" value="Genomic_DNA"/>
</dbReference>
<evidence type="ECO:0000256" key="5">
    <source>
        <dbReference type="ARBA" id="ARBA00022737"/>
    </source>
</evidence>
<dbReference type="FunFam" id="3.90.70.10:FF:000144">
    <property type="entry name" value="Ubiquitinyl hydrolase 1"/>
    <property type="match status" value="1"/>
</dbReference>
<dbReference type="InterPro" id="IPR001607">
    <property type="entry name" value="Znf_UBP"/>
</dbReference>
<dbReference type="Pfam" id="PF02148">
    <property type="entry name" value="zf-UBP"/>
    <property type="match status" value="1"/>
</dbReference>
<keyword evidence="8 11" id="KW-0378">Hydrolase</keyword>
<evidence type="ECO:0000256" key="4">
    <source>
        <dbReference type="ARBA" id="ARBA00022723"/>
    </source>
</evidence>
<dbReference type="InterPro" id="IPR041432">
    <property type="entry name" value="UBP13_Znf-UBP_var"/>
</dbReference>
<dbReference type="PANTHER" id="PTHR21646">
    <property type="entry name" value="UBIQUITIN CARBOXYL-TERMINAL HYDROLASE"/>
    <property type="match status" value="1"/>
</dbReference>
<evidence type="ECO:0000256" key="7">
    <source>
        <dbReference type="ARBA" id="ARBA00022786"/>
    </source>
</evidence>
<evidence type="ECO:0000259" key="17">
    <source>
        <dbReference type="PROSITE" id="PS50235"/>
    </source>
</evidence>
<dbReference type="Gene3D" id="1.10.8.10">
    <property type="entry name" value="DNA helicase RuvA subunit, C-terminal domain"/>
    <property type="match status" value="2"/>
</dbReference>
<dbReference type="OrthoDB" id="361536at2759"/>
<dbReference type="InterPro" id="IPR028889">
    <property type="entry name" value="USP"/>
</dbReference>
<proteinExistence type="inferred from homology"/>
<dbReference type="PROSITE" id="PS50271">
    <property type="entry name" value="ZF_UBP"/>
    <property type="match status" value="1"/>
</dbReference>
<evidence type="ECO:0000259" key="18">
    <source>
        <dbReference type="PROSITE" id="PS50271"/>
    </source>
</evidence>
<evidence type="ECO:0000256" key="6">
    <source>
        <dbReference type="ARBA" id="ARBA00022771"/>
    </source>
</evidence>
<dbReference type="InterPro" id="IPR038765">
    <property type="entry name" value="Papain-like_cys_pep_sf"/>
</dbReference>
<dbReference type="SMART" id="SM00290">
    <property type="entry name" value="ZnF_UBP"/>
    <property type="match status" value="2"/>
</dbReference>
<dbReference type="Pfam" id="PF00627">
    <property type="entry name" value="UBA"/>
    <property type="match status" value="2"/>
</dbReference>
<keyword evidence="5" id="KW-0677">Repeat</keyword>
<dbReference type="PROSITE" id="PS00973">
    <property type="entry name" value="USP_2"/>
    <property type="match status" value="1"/>
</dbReference>
<reference evidence="19 20" key="1">
    <citation type="submission" date="2018-02" db="EMBL/GenBank/DDBJ databases">
        <title>The genomes of Aspergillus section Nigri reveals drivers in fungal speciation.</title>
        <authorList>
            <consortium name="DOE Joint Genome Institute"/>
            <person name="Vesth T.C."/>
            <person name="Nybo J."/>
            <person name="Theobald S."/>
            <person name="Brandl J."/>
            <person name="Frisvad J.C."/>
            <person name="Nielsen K.F."/>
            <person name="Lyhne E.K."/>
            <person name="Kogle M.E."/>
            <person name="Kuo A."/>
            <person name="Riley R."/>
            <person name="Clum A."/>
            <person name="Nolan M."/>
            <person name="Lipzen A."/>
            <person name="Salamov A."/>
            <person name="Henrissat B."/>
            <person name="Wiebenga A."/>
            <person name="De vries R.P."/>
            <person name="Grigoriev I.V."/>
            <person name="Mortensen U.H."/>
            <person name="Andersen M.R."/>
            <person name="Baker S.E."/>
        </authorList>
    </citation>
    <scope>NUCLEOTIDE SEQUENCE [LARGE SCALE GENOMIC DNA]</scope>
    <source>
        <strain evidence="19 20">CBS 707.79</strain>
    </source>
</reference>
<feature type="active site" description="Nucleophile" evidence="12">
    <location>
        <position position="312"/>
    </location>
</feature>
<feature type="domain" description="UBA" evidence="16">
    <location>
        <begin position="644"/>
        <end position="687"/>
    </location>
</feature>
<keyword evidence="9 11" id="KW-0788">Thiol protease</keyword>
<dbReference type="SUPFAM" id="SSF54001">
    <property type="entry name" value="Cysteine proteinases"/>
    <property type="match status" value="1"/>
</dbReference>